<evidence type="ECO:0000313" key="2">
    <source>
        <dbReference type="EMBL" id="VDN58872.1"/>
    </source>
</evidence>
<evidence type="ECO:0000313" key="3">
    <source>
        <dbReference type="Proteomes" id="UP000038040"/>
    </source>
</evidence>
<feature type="compositionally biased region" description="Low complexity" evidence="1">
    <location>
        <begin position="199"/>
        <end position="213"/>
    </location>
</feature>
<reference evidence="2 4" key="2">
    <citation type="submission" date="2018-11" db="EMBL/GenBank/DDBJ databases">
        <authorList>
            <consortium name="Pathogen Informatics"/>
        </authorList>
    </citation>
    <scope>NUCLEOTIDE SEQUENCE [LARGE SCALE GENOMIC DNA]</scope>
</reference>
<dbReference type="AlphaFoldDB" id="A0A0N4UCP3"/>
<dbReference type="OrthoDB" id="5979581at2759"/>
<dbReference type="EMBL" id="UYYG01001173">
    <property type="protein sequence ID" value="VDN58872.1"/>
    <property type="molecule type" value="Genomic_DNA"/>
</dbReference>
<keyword evidence="4" id="KW-1185">Reference proteome</keyword>
<dbReference type="Gene3D" id="1.10.510.10">
    <property type="entry name" value="Transferase(Phosphotransferase) domain 1"/>
    <property type="match status" value="1"/>
</dbReference>
<evidence type="ECO:0000313" key="5">
    <source>
        <dbReference type="WBParaSite" id="DME_0000504601-mRNA-1"/>
    </source>
</evidence>
<dbReference type="WBParaSite" id="DME_0000504601-mRNA-1">
    <property type="protein sequence ID" value="DME_0000504601-mRNA-1"/>
    <property type="gene ID" value="DME_0000504601"/>
</dbReference>
<sequence>MQNWFSEYVDGCINHLINLTKPGKDKDEVGKIKEEINLVQLLEGCPREILDFAAHLKALTYSDEPNYDLLETILNNIIMKYNISFDEPYDWENGYEKIGGKARVNGEPIAKNRSHTTAIKDRLPEEKNKALDTQAPITMGEDDDEQTGAHGKWQVITHDKEQQDKPKYKRQEFMRPKYGPVNFDIIDAVNARLAAASRSSTDNLDANNANNTGKTKKNGDVEATFELPATLLKPLSNEQHINAQQCSTIGVCAIRQKNNNDRNSKGNRSVVIDLSNGKRNNKKLNIVPVDGSSYAQADDEGVVSSHLKAPTITSKWHASFDESCEDGEAIVEGIHGDKSENSISPKKPENRFAGVRPFRNIFFPCFPLL</sequence>
<evidence type="ECO:0000256" key="1">
    <source>
        <dbReference type="SAM" id="MobiDB-lite"/>
    </source>
</evidence>
<evidence type="ECO:0000313" key="4">
    <source>
        <dbReference type="Proteomes" id="UP000274756"/>
    </source>
</evidence>
<feature type="region of interest" description="Disordered" evidence="1">
    <location>
        <begin position="197"/>
        <end position="220"/>
    </location>
</feature>
<dbReference type="STRING" id="318479.A0A0N4UCP3"/>
<dbReference type="Proteomes" id="UP000274756">
    <property type="component" value="Unassembled WGS sequence"/>
</dbReference>
<accession>A0A0N4UCP3</accession>
<proteinExistence type="predicted"/>
<protein>
    <submittedName>
        <fullName evidence="2 5">Uncharacterized protein</fullName>
    </submittedName>
</protein>
<dbReference type="Proteomes" id="UP000038040">
    <property type="component" value="Unplaced"/>
</dbReference>
<organism evidence="3 5">
    <name type="scientific">Dracunculus medinensis</name>
    <name type="common">Guinea worm</name>
    <dbReference type="NCBI Taxonomy" id="318479"/>
    <lineage>
        <taxon>Eukaryota</taxon>
        <taxon>Metazoa</taxon>
        <taxon>Ecdysozoa</taxon>
        <taxon>Nematoda</taxon>
        <taxon>Chromadorea</taxon>
        <taxon>Rhabditida</taxon>
        <taxon>Spirurina</taxon>
        <taxon>Dracunculoidea</taxon>
        <taxon>Dracunculidae</taxon>
        <taxon>Dracunculus</taxon>
    </lineage>
</organism>
<reference evidence="5" key="1">
    <citation type="submission" date="2017-02" db="UniProtKB">
        <authorList>
            <consortium name="WormBaseParasite"/>
        </authorList>
    </citation>
    <scope>IDENTIFICATION</scope>
</reference>
<name>A0A0N4UCP3_DRAME</name>
<gene>
    <name evidence="2" type="ORF">DME_LOCUS8845</name>
</gene>